<keyword evidence="3" id="KW-1185">Reference proteome</keyword>
<accession>A0A1M7YSP7</accession>
<sequence>MKFAETGPCSTAGHKITTQNTTAHSLPAEQLQSGLTRWFHSQQASFSFGVDHYRCELSRQEKGVFCQIDTGLTTSEISPVFLLQITQAGMAQFSGLPAVSPENQYSLGRYQPLSGTAEEKSLKVMALIEDLLNQADVWCDMTTDCPSGSEWPSASGPTFHPGLTLSQQLRTFQD</sequence>
<evidence type="ECO:0000256" key="1">
    <source>
        <dbReference type="SAM" id="MobiDB-lite"/>
    </source>
</evidence>
<feature type="region of interest" description="Disordered" evidence="1">
    <location>
        <begin position="1"/>
        <end position="24"/>
    </location>
</feature>
<evidence type="ECO:0000313" key="2">
    <source>
        <dbReference type="EMBL" id="SHO55642.1"/>
    </source>
</evidence>
<evidence type="ECO:0000313" key="3">
    <source>
        <dbReference type="Proteomes" id="UP000184600"/>
    </source>
</evidence>
<reference evidence="3" key="1">
    <citation type="submission" date="2016-12" db="EMBL/GenBank/DDBJ databases">
        <authorList>
            <person name="Rodrigo-Torres L."/>
            <person name="Arahal R.D."/>
            <person name="Lucena T."/>
        </authorList>
    </citation>
    <scope>NUCLEOTIDE SEQUENCE [LARGE SCALE GENOMIC DNA]</scope>
</reference>
<dbReference type="RefSeq" id="WP_073580851.1">
    <property type="nucleotide sequence ID" value="NZ_AP024897.1"/>
</dbReference>
<name>A0A1M7YSP7_9VIBR</name>
<gene>
    <name evidence="2" type="ORF">VQ7734_01388</name>
</gene>
<dbReference type="STRING" id="1117707.VQ7734_01388"/>
<dbReference type="AlphaFoldDB" id="A0A1M7YSP7"/>
<dbReference type="EMBL" id="FRFG01000016">
    <property type="protein sequence ID" value="SHO55642.1"/>
    <property type="molecule type" value="Genomic_DNA"/>
</dbReference>
<proteinExistence type="predicted"/>
<dbReference type="OrthoDB" id="7006103at2"/>
<organism evidence="2 3">
    <name type="scientific">Vibrio quintilis</name>
    <dbReference type="NCBI Taxonomy" id="1117707"/>
    <lineage>
        <taxon>Bacteria</taxon>
        <taxon>Pseudomonadati</taxon>
        <taxon>Pseudomonadota</taxon>
        <taxon>Gammaproteobacteria</taxon>
        <taxon>Vibrionales</taxon>
        <taxon>Vibrionaceae</taxon>
        <taxon>Vibrio</taxon>
    </lineage>
</organism>
<evidence type="ECO:0008006" key="4">
    <source>
        <dbReference type="Google" id="ProtNLM"/>
    </source>
</evidence>
<dbReference type="Proteomes" id="UP000184600">
    <property type="component" value="Unassembled WGS sequence"/>
</dbReference>
<protein>
    <recommendedName>
        <fullName evidence="4">Tir chaperone protein (CesT)</fullName>
    </recommendedName>
</protein>